<keyword evidence="4" id="KW-1185">Reference proteome</keyword>
<feature type="transmembrane region" description="Helical" evidence="2">
    <location>
        <begin position="677"/>
        <end position="696"/>
    </location>
</feature>
<feature type="region of interest" description="Disordered" evidence="1">
    <location>
        <begin position="579"/>
        <end position="611"/>
    </location>
</feature>
<dbReference type="PANTHER" id="PTHR38937">
    <property type="entry name" value="MEMBRANE PROTEIN OF ER BODY-LIKE PROTEIN"/>
    <property type="match status" value="1"/>
</dbReference>
<feature type="transmembrane region" description="Helical" evidence="2">
    <location>
        <begin position="795"/>
        <end position="816"/>
    </location>
</feature>
<dbReference type="InterPro" id="IPR052843">
    <property type="entry name" value="ER_body_metal_sequester"/>
</dbReference>
<keyword evidence="2" id="KW-0472">Membrane</keyword>
<keyword evidence="2" id="KW-1133">Transmembrane helix</keyword>
<feature type="transmembrane region" description="Helical" evidence="2">
    <location>
        <begin position="730"/>
        <end position="752"/>
    </location>
</feature>
<dbReference type="PANTHER" id="PTHR38937:SF2">
    <property type="entry name" value="MEMBRANE PROTEIN OF ER BODY-LIKE PROTEIN ISOFORM X1"/>
    <property type="match status" value="1"/>
</dbReference>
<dbReference type="Proteomes" id="UP001642487">
    <property type="component" value="Chromosome 1"/>
</dbReference>
<reference evidence="3 4" key="1">
    <citation type="submission" date="2024-03" db="EMBL/GenBank/DDBJ databases">
        <authorList>
            <person name="Gkanogiannis A."/>
            <person name="Becerra Lopez-Lavalle L."/>
        </authorList>
    </citation>
    <scope>NUCLEOTIDE SEQUENCE [LARGE SCALE GENOMIC DNA]</scope>
</reference>
<accession>A0ABP0XTG1</accession>
<evidence type="ECO:0000256" key="2">
    <source>
        <dbReference type="SAM" id="Phobius"/>
    </source>
</evidence>
<name>A0ABP0XTG1_9ROSI</name>
<protein>
    <recommendedName>
        <fullName evidence="5">Membrane protein of ER body-like protein</fullName>
    </recommendedName>
</protein>
<evidence type="ECO:0000313" key="3">
    <source>
        <dbReference type="EMBL" id="CAK9309832.1"/>
    </source>
</evidence>
<evidence type="ECO:0008006" key="5">
    <source>
        <dbReference type="Google" id="ProtNLM"/>
    </source>
</evidence>
<gene>
    <name evidence="3" type="ORF">CITCOLO1_LOCUS1432</name>
</gene>
<keyword evidence="2" id="KW-0812">Transmembrane</keyword>
<sequence>MFSGNSQGLKFVIRDEQQQKQGISFAKLIIAVSISLFSSPSCNSIQSPFGSEIWHSDSPKASKALEQSAIVAILFRRPKGTGYSNRSSRLEVDGHHPIYEVIPTDENEVATTRKTEAQNGTMIKFQHDQNRPLAAANPPSSGAIEEQASYYTSLDNGATGYKRVELRTENGNEVADLYLERIYEKPSSHNFYCPNCQACITKVIIRDREWVNNTVSAPVPTQVDKFRCTSCLSFLTPIGTWLFPRLVSSDPEEEVSSGSGNNIESLGIRAEIQVDRAPVPAQSVDYAVTDKNEDDHAAAQAHPSLKATSEEGMIAQEEALASKKVVPDPSVGNGVADQTRDIHAVSNSKPTHPSLNTTVAEQEVVPVNGVESKQGNTIESIIVGRPEPLLESAETVYDQGIQADSINKTQVPYQLVEFDMGTNDNSLETKVDSTVGSSILDGAKDTKKGMTVENIVVGISYTSHESNGSVQEDNQTSTANKVLVQNQSNGFAVLSESETDTNVNSTPGLTSLEAMTAETVTDTFDEKKGIDVENVVVGIPYSLESKGGLLDRFRLPALFNKAPVPDQSAAVAKTEIPKTPEPVGATVPDSSPVSPSLGAPTAAERVTDSAVGSREVEAGPVAISIDDSRDEHVEPEPSRYNRWEIVKSIVYGGLAESITSLGIVASAASANTATGNIVILALANLISGLFILGHNLTGLKSEQFRRTSNETDDVEHVDRYEVILGNRENYILHFTLAIFSFVLFGLVPPLIYGFSFTKSNDKDLKLAAVAGASLLCIILLALGKAYIQRPNRWDVYFKMVASYVIIAAGAGGFSYLGGDLLDKVIKKYGWFEENPAFNLISLPLPEMSLAKPAWGSS</sequence>
<dbReference type="EMBL" id="OZ021735">
    <property type="protein sequence ID" value="CAK9309832.1"/>
    <property type="molecule type" value="Genomic_DNA"/>
</dbReference>
<organism evidence="3 4">
    <name type="scientific">Citrullus colocynthis</name>
    <name type="common">colocynth</name>
    <dbReference type="NCBI Taxonomy" id="252529"/>
    <lineage>
        <taxon>Eukaryota</taxon>
        <taxon>Viridiplantae</taxon>
        <taxon>Streptophyta</taxon>
        <taxon>Embryophyta</taxon>
        <taxon>Tracheophyta</taxon>
        <taxon>Spermatophyta</taxon>
        <taxon>Magnoliopsida</taxon>
        <taxon>eudicotyledons</taxon>
        <taxon>Gunneridae</taxon>
        <taxon>Pentapetalae</taxon>
        <taxon>rosids</taxon>
        <taxon>fabids</taxon>
        <taxon>Cucurbitales</taxon>
        <taxon>Cucurbitaceae</taxon>
        <taxon>Benincaseae</taxon>
        <taxon>Citrullus</taxon>
    </lineage>
</organism>
<evidence type="ECO:0000256" key="1">
    <source>
        <dbReference type="SAM" id="MobiDB-lite"/>
    </source>
</evidence>
<evidence type="ECO:0000313" key="4">
    <source>
        <dbReference type="Proteomes" id="UP001642487"/>
    </source>
</evidence>
<feature type="transmembrane region" description="Helical" evidence="2">
    <location>
        <begin position="764"/>
        <end position="783"/>
    </location>
</feature>
<proteinExistence type="predicted"/>